<feature type="compositionally biased region" description="Low complexity" evidence="1">
    <location>
        <begin position="350"/>
        <end position="363"/>
    </location>
</feature>
<dbReference type="SUPFAM" id="SSF56112">
    <property type="entry name" value="Protein kinase-like (PK-like)"/>
    <property type="match status" value="1"/>
</dbReference>
<organism evidence="3 4">
    <name type="scientific">Ornithinimicrobium ciconiae</name>
    <dbReference type="NCBI Taxonomy" id="2594265"/>
    <lineage>
        <taxon>Bacteria</taxon>
        <taxon>Bacillati</taxon>
        <taxon>Actinomycetota</taxon>
        <taxon>Actinomycetes</taxon>
        <taxon>Micrococcales</taxon>
        <taxon>Ornithinimicrobiaceae</taxon>
        <taxon>Ornithinimicrobium</taxon>
    </lineage>
</organism>
<feature type="compositionally biased region" description="Acidic residues" evidence="1">
    <location>
        <begin position="400"/>
        <end position="422"/>
    </location>
</feature>
<dbReference type="Gene3D" id="3.90.1200.10">
    <property type="match status" value="1"/>
</dbReference>
<dbReference type="InterPro" id="IPR011009">
    <property type="entry name" value="Kinase-like_dom_sf"/>
</dbReference>
<dbReference type="GO" id="GO:0016740">
    <property type="term" value="F:transferase activity"/>
    <property type="evidence" value="ECO:0007669"/>
    <property type="project" value="UniProtKB-KW"/>
</dbReference>
<feature type="compositionally biased region" description="Acidic residues" evidence="1">
    <location>
        <begin position="449"/>
        <end position="459"/>
    </location>
</feature>
<gene>
    <name evidence="3" type="ORF">FNH13_05730</name>
</gene>
<dbReference type="AlphaFoldDB" id="A0A516G8Q2"/>
<dbReference type="Pfam" id="PF01636">
    <property type="entry name" value="APH"/>
    <property type="match status" value="1"/>
</dbReference>
<feature type="compositionally biased region" description="Basic and acidic residues" evidence="1">
    <location>
        <begin position="541"/>
        <end position="562"/>
    </location>
</feature>
<evidence type="ECO:0000313" key="4">
    <source>
        <dbReference type="Proteomes" id="UP000315395"/>
    </source>
</evidence>
<feature type="compositionally biased region" description="Low complexity" evidence="1">
    <location>
        <begin position="519"/>
        <end position="529"/>
    </location>
</feature>
<sequence length="581" mass="60823">MIRSDLALAALATAAVPGMRPVSVAAIRTGEETPQHQSALIEDVTGRTWLIRSPLGAAAGAELERNDDLIRQLGRHLPFKVPAAAGYADLGPDGRAVVYPYVEGLALSLRHLPVGPGLASAVGRAIAAVHNMPRELFEEFAVPVFDADEVRARKLAELDRAAETGHVPNGLLARWEQALDAVSMWKFATAPTHGTLDGSSFLVAFSDDSDAASGRVVGLSGWERAQVGDPAEDFARLVELANPRAVDSTFESYSLARSQRPDGYLLHRARLASEMRLLTGLAAAVGSGDEAFVRRRADELRKLDRLTTSDNSLVPRTALEPVTAVTDLSRQEEGPGTGEPFGDPAADPSAPTVTADVDTTAPVPLLPSAQPDAVSTDLDARTASDSEGPAEAETGSEAPAEAETDPEAPVDAQAEAETDPEAPIDPRAEAAVDEQTENPLESEDHPAIEVDDTDNDDEPAVIVESPADGAHLEPVSAADVTAPIPMFHPVGATGADPSPAAVDLSAPSADDTAPEEASDPSADSSAPEEGQGGPPDPQEAELLKQEADAQEREQRAADERLHTLYGMPDDPDLGAADPDGR</sequence>
<dbReference type="InterPro" id="IPR002575">
    <property type="entry name" value="Aminoglycoside_PTrfase"/>
</dbReference>
<dbReference type="RefSeq" id="WP_143782586.1">
    <property type="nucleotide sequence ID" value="NZ_CP041616.1"/>
</dbReference>
<evidence type="ECO:0000313" key="3">
    <source>
        <dbReference type="EMBL" id="QDO87911.1"/>
    </source>
</evidence>
<evidence type="ECO:0000256" key="1">
    <source>
        <dbReference type="SAM" id="MobiDB-lite"/>
    </source>
</evidence>
<name>A0A516G8Q2_9MICO</name>
<proteinExistence type="predicted"/>
<dbReference type="KEGG" id="orz:FNH13_05730"/>
<dbReference type="EMBL" id="CP041616">
    <property type="protein sequence ID" value="QDO87911.1"/>
    <property type="molecule type" value="Genomic_DNA"/>
</dbReference>
<reference evidence="3 4" key="1">
    <citation type="submission" date="2019-07" db="EMBL/GenBank/DDBJ databases">
        <title>complete genome sequencing of Ornithinimicrobium sp. H23M54.</title>
        <authorList>
            <person name="Bae J.-W."/>
            <person name="Lee S.-Y."/>
        </authorList>
    </citation>
    <scope>NUCLEOTIDE SEQUENCE [LARGE SCALE GENOMIC DNA]</scope>
    <source>
        <strain evidence="3 4">H23M54</strain>
    </source>
</reference>
<feature type="region of interest" description="Disordered" evidence="1">
    <location>
        <begin position="312"/>
        <end position="581"/>
    </location>
</feature>
<dbReference type="Proteomes" id="UP000315395">
    <property type="component" value="Chromosome"/>
</dbReference>
<keyword evidence="4" id="KW-1185">Reference proteome</keyword>
<keyword evidence="3" id="KW-0808">Transferase</keyword>
<dbReference type="OrthoDB" id="3239865at2"/>
<feature type="domain" description="Aminoglycoside phosphotransferase" evidence="2">
    <location>
        <begin position="42"/>
        <end position="252"/>
    </location>
</feature>
<protein>
    <submittedName>
        <fullName evidence="3">Phosphotransferase</fullName>
    </submittedName>
</protein>
<evidence type="ECO:0000259" key="2">
    <source>
        <dbReference type="Pfam" id="PF01636"/>
    </source>
</evidence>
<accession>A0A516G8Q2</accession>